<sequence>MKEERMHWKDALKTLLWVVLTLGVAGRAVSQDADLAQELTNPLADLVTVPIQMNLDRGIGPEDDGSKLTTNIQPVIPFHLGSDWNLITRTIVPLVHQDDLIPDAGSQFGLGDINLTLFFSPKRPTAGGLTWGLGPVVLLPTATDSPIGARKWGAGPAGVALVLRGPWTAGVLANHIWSFAGDDDRSDISNSFVQPFVAYTWPSAWTLSVQSESSYDWEREQWSVPVNLALSKLVRLGRLPVSLQGGVGYWAESPDAGPEGFRFRLQANLVLPK</sequence>
<comment type="caution">
    <text evidence="1">The sequence shown here is derived from an EMBL/GenBank/DDBJ whole genome shotgun (WGS) entry which is preliminary data.</text>
</comment>
<keyword evidence="2" id="KW-1185">Reference proteome</keyword>
<organism evidence="1 2">
    <name type="scientific">Imhoffiella purpurea</name>
    <dbReference type="NCBI Taxonomy" id="1249627"/>
    <lineage>
        <taxon>Bacteria</taxon>
        <taxon>Pseudomonadati</taxon>
        <taxon>Pseudomonadota</taxon>
        <taxon>Gammaproteobacteria</taxon>
        <taxon>Chromatiales</taxon>
        <taxon>Chromatiaceae</taxon>
        <taxon>Imhoffiella</taxon>
    </lineage>
</organism>
<evidence type="ECO:0008006" key="3">
    <source>
        <dbReference type="Google" id="ProtNLM"/>
    </source>
</evidence>
<gene>
    <name evidence="1" type="ORF">D779_4053</name>
</gene>
<protein>
    <recommendedName>
        <fullName evidence="3">Neuromedin U</fullName>
    </recommendedName>
</protein>
<dbReference type="Proteomes" id="UP000019460">
    <property type="component" value="Unassembled WGS sequence"/>
</dbReference>
<evidence type="ECO:0000313" key="2">
    <source>
        <dbReference type="Proteomes" id="UP000019460"/>
    </source>
</evidence>
<proteinExistence type="predicted"/>
<dbReference type="STRING" id="1249627.D779_4053"/>
<evidence type="ECO:0000313" key="1">
    <source>
        <dbReference type="EMBL" id="EXJ12635.1"/>
    </source>
</evidence>
<accession>W9VQA9</accession>
<dbReference type="EMBL" id="AONC01000085">
    <property type="protein sequence ID" value="EXJ12635.1"/>
    <property type="molecule type" value="Genomic_DNA"/>
</dbReference>
<dbReference type="eggNOG" id="COG3637">
    <property type="taxonomic scope" value="Bacteria"/>
</dbReference>
<dbReference type="AlphaFoldDB" id="W9VQA9"/>
<name>W9VQA9_9GAMM</name>
<reference evidence="1 2" key="1">
    <citation type="submission" date="2012-11" db="EMBL/GenBank/DDBJ databases">
        <title>Genome assembly of Thiorhodococcus sp. AK35.</title>
        <authorList>
            <person name="Nupur N."/>
            <person name="Khatri I."/>
            <person name="Subramanian S."/>
            <person name="Pinnaka A."/>
        </authorList>
    </citation>
    <scope>NUCLEOTIDE SEQUENCE [LARGE SCALE GENOMIC DNA]</scope>
    <source>
        <strain evidence="1 2">AK35</strain>
    </source>
</reference>